<dbReference type="WBParaSite" id="PgB10_g100_t01">
    <property type="protein sequence ID" value="PgB10_g100_t01"/>
    <property type="gene ID" value="PgB10_g100"/>
</dbReference>
<protein>
    <submittedName>
        <fullName evidence="2">Secreted protein</fullName>
    </submittedName>
</protein>
<accession>A0A914ZRF3</accession>
<evidence type="ECO:0000313" key="2">
    <source>
        <dbReference type="WBParaSite" id="PgB10_g100_t01"/>
    </source>
</evidence>
<proteinExistence type="predicted"/>
<organism evidence="1 2">
    <name type="scientific">Parascaris univalens</name>
    <name type="common">Nematode worm</name>
    <dbReference type="NCBI Taxonomy" id="6257"/>
    <lineage>
        <taxon>Eukaryota</taxon>
        <taxon>Metazoa</taxon>
        <taxon>Ecdysozoa</taxon>
        <taxon>Nematoda</taxon>
        <taxon>Chromadorea</taxon>
        <taxon>Rhabditida</taxon>
        <taxon>Spirurina</taxon>
        <taxon>Ascaridomorpha</taxon>
        <taxon>Ascaridoidea</taxon>
        <taxon>Ascarididae</taxon>
        <taxon>Parascaris</taxon>
    </lineage>
</organism>
<dbReference type="Proteomes" id="UP000887569">
    <property type="component" value="Unplaced"/>
</dbReference>
<name>A0A914ZRF3_PARUN</name>
<sequence length="82" mass="9814">MYEMISNCAVAFMFLFCFLSLFGQLRLSDQWHFEKGALIYRFLSLSVHKWIPSQKSYDRHNSQIMSKAMKFFNAFMSQLLKK</sequence>
<reference evidence="2" key="1">
    <citation type="submission" date="2022-11" db="UniProtKB">
        <authorList>
            <consortium name="WormBaseParasite"/>
        </authorList>
    </citation>
    <scope>IDENTIFICATION</scope>
</reference>
<keyword evidence="1" id="KW-1185">Reference proteome</keyword>
<evidence type="ECO:0000313" key="1">
    <source>
        <dbReference type="Proteomes" id="UP000887569"/>
    </source>
</evidence>
<dbReference type="AlphaFoldDB" id="A0A914ZRF3"/>